<name>A0A4V3WKX2_CAMSN</name>
<dbReference type="Proteomes" id="UP000306102">
    <property type="component" value="Unassembled WGS sequence"/>
</dbReference>
<dbReference type="EMBL" id="SDRB02011188">
    <property type="protein sequence ID" value="THG02477.1"/>
    <property type="molecule type" value="Genomic_DNA"/>
</dbReference>
<dbReference type="AlphaFoldDB" id="A0A4V3WKX2"/>
<protein>
    <submittedName>
        <fullName evidence="1">Uncharacterized protein</fullName>
    </submittedName>
</protein>
<proteinExistence type="predicted"/>
<evidence type="ECO:0000313" key="2">
    <source>
        <dbReference type="Proteomes" id="UP000306102"/>
    </source>
</evidence>
<keyword evidence="2" id="KW-1185">Reference proteome</keyword>
<reference evidence="1 2" key="1">
    <citation type="journal article" date="2018" name="Proc. Natl. Acad. Sci. U.S.A.">
        <title>Draft genome sequence of Camellia sinensis var. sinensis provides insights into the evolution of the tea genome and tea quality.</title>
        <authorList>
            <person name="Wei C."/>
            <person name="Yang H."/>
            <person name="Wang S."/>
            <person name="Zhao J."/>
            <person name="Liu C."/>
            <person name="Gao L."/>
            <person name="Xia E."/>
            <person name="Lu Y."/>
            <person name="Tai Y."/>
            <person name="She G."/>
            <person name="Sun J."/>
            <person name="Cao H."/>
            <person name="Tong W."/>
            <person name="Gao Q."/>
            <person name="Li Y."/>
            <person name="Deng W."/>
            <person name="Jiang X."/>
            <person name="Wang W."/>
            <person name="Chen Q."/>
            <person name="Zhang S."/>
            <person name="Li H."/>
            <person name="Wu J."/>
            <person name="Wang P."/>
            <person name="Li P."/>
            <person name="Shi C."/>
            <person name="Zheng F."/>
            <person name="Jian J."/>
            <person name="Huang B."/>
            <person name="Shan D."/>
            <person name="Shi M."/>
            <person name="Fang C."/>
            <person name="Yue Y."/>
            <person name="Li F."/>
            <person name="Li D."/>
            <person name="Wei S."/>
            <person name="Han B."/>
            <person name="Jiang C."/>
            <person name="Yin Y."/>
            <person name="Xia T."/>
            <person name="Zhang Z."/>
            <person name="Bennetzen J.L."/>
            <person name="Zhao S."/>
            <person name="Wan X."/>
        </authorList>
    </citation>
    <scope>NUCLEOTIDE SEQUENCE [LARGE SCALE GENOMIC DNA]</scope>
    <source>
        <strain evidence="2">cv. Shuchazao</strain>
        <tissue evidence="1">Leaf</tissue>
    </source>
</reference>
<evidence type="ECO:0000313" key="1">
    <source>
        <dbReference type="EMBL" id="THG02477.1"/>
    </source>
</evidence>
<accession>A0A4V3WKX2</accession>
<organism evidence="1 2">
    <name type="scientific">Camellia sinensis var. sinensis</name>
    <name type="common">China tea</name>
    <dbReference type="NCBI Taxonomy" id="542762"/>
    <lineage>
        <taxon>Eukaryota</taxon>
        <taxon>Viridiplantae</taxon>
        <taxon>Streptophyta</taxon>
        <taxon>Embryophyta</taxon>
        <taxon>Tracheophyta</taxon>
        <taxon>Spermatophyta</taxon>
        <taxon>Magnoliopsida</taxon>
        <taxon>eudicotyledons</taxon>
        <taxon>Gunneridae</taxon>
        <taxon>Pentapetalae</taxon>
        <taxon>asterids</taxon>
        <taxon>Ericales</taxon>
        <taxon>Theaceae</taxon>
        <taxon>Camellia</taxon>
    </lineage>
</organism>
<gene>
    <name evidence="1" type="ORF">TEA_022447</name>
</gene>
<comment type="caution">
    <text evidence="1">The sequence shown here is derived from an EMBL/GenBank/DDBJ whole genome shotgun (WGS) entry which is preliminary data.</text>
</comment>
<sequence>MLSEGLDVKLIDVKLVRGNEASFKDDFSKLKEIIEKIIHNVAGNGNVPKDVLHFMSFLGKPMDSVFRKMLYNHPCTWSAYDVIKNVSLFRMVIECSTAVSKKVTFALSHMPGEICMNWTSMVPKKSSMETLKDDWIKNQSDEGALEILYFMRNAYPHFHKKLEPKIQNLTTTEGQLFALFSNYLAVFVELTHAIDEIAEIYTKSTFEFIDAKDKKIKMHESGSSNHRFLNYHTSVLQILSSMENVQIKNIPYSREYLIEGKKKVWTQRAPNVKDAGTTLLKFVRLLSTPCFVATVIKSLLFNRFHLWQQLAETQQQ</sequence>